<evidence type="ECO:0000313" key="3">
    <source>
        <dbReference type="Proteomes" id="UP001151760"/>
    </source>
</evidence>
<evidence type="ECO:0000313" key="2">
    <source>
        <dbReference type="EMBL" id="GJS98323.1"/>
    </source>
</evidence>
<organism evidence="2 3">
    <name type="scientific">Tanacetum coccineum</name>
    <dbReference type="NCBI Taxonomy" id="301880"/>
    <lineage>
        <taxon>Eukaryota</taxon>
        <taxon>Viridiplantae</taxon>
        <taxon>Streptophyta</taxon>
        <taxon>Embryophyta</taxon>
        <taxon>Tracheophyta</taxon>
        <taxon>Spermatophyta</taxon>
        <taxon>Magnoliopsida</taxon>
        <taxon>eudicotyledons</taxon>
        <taxon>Gunneridae</taxon>
        <taxon>Pentapetalae</taxon>
        <taxon>asterids</taxon>
        <taxon>campanulids</taxon>
        <taxon>Asterales</taxon>
        <taxon>Asteraceae</taxon>
        <taxon>Asteroideae</taxon>
        <taxon>Anthemideae</taxon>
        <taxon>Anthemidinae</taxon>
        <taxon>Tanacetum</taxon>
    </lineage>
</organism>
<accession>A0ABQ5A8H3</accession>
<keyword evidence="3" id="KW-1185">Reference proteome</keyword>
<dbReference type="EMBL" id="BQNB010012034">
    <property type="protein sequence ID" value="GJS98323.1"/>
    <property type="molecule type" value="Genomic_DNA"/>
</dbReference>
<reference evidence="2" key="1">
    <citation type="journal article" date="2022" name="Int. J. Mol. Sci.">
        <title>Draft Genome of Tanacetum Coccineum: Genomic Comparison of Closely Related Tanacetum-Family Plants.</title>
        <authorList>
            <person name="Yamashiro T."/>
            <person name="Shiraishi A."/>
            <person name="Nakayama K."/>
            <person name="Satake H."/>
        </authorList>
    </citation>
    <scope>NUCLEOTIDE SEQUENCE</scope>
</reference>
<feature type="compositionally biased region" description="Polar residues" evidence="1">
    <location>
        <begin position="935"/>
        <end position="946"/>
    </location>
</feature>
<gene>
    <name evidence="2" type="ORF">Tco_0819493</name>
</gene>
<proteinExistence type="predicted"/>
<evidence type="ECO:0000256" key="1">
    <source>
        <dbReference type="SAM" id="MobiDB-lite"/>
    </source>
</evidence>
<dbReference type="Proteomes" id="UP001151760">
    <property type="component" value="Unassembled WGS sequence"/>
</dbReference>
<comment type="caution">
    <text evidence="2">The sequence shown here is derived from an EMBL/GenBank/DDBJ whole genome shotgun (WGS) entry which is preliminary data.</text>
</comment>
<protein>
    <submittedName>
        <fullName evidence="2">Uncharacterized protein</fullName>
    </submittedName>
</protein>
<feature type="region of interest" description="Disordered" evidence="1">
    <location>
        <begin position="930"/>
        <end position="953"/>
    </location>
</feature>
<reference evidence="2" key="2">
    <citation type="submission" date="2022-01" db="EMBL/GenBank/DDBJ databases">
        <authorList>
            <person name="Yamashiro T."/>
            <person name="Shiraishi A."/>
            <person name="Satake H."/>
            <person name="Nakayama K."/>
        </authorList>
    </citation>
    <scope>NUCLEOTIDE SEQUENCE</scope>
</reference>
<name>A0ABQ5A8H3_9ASTR</name>
<sequence>MLKKFNREDLDVRWSIVKARFKKTKPVNYMDNFLLLNLKTMFEHHVEDNVWKNQQGLVKVLNWKLYDSCGVHYVTMQKILYYLLVKKMYPLTNHTLHQMFNDVKLQVDYECEMAFELLRLVKKQLKEGYGRIVRIKSLLEVTAPQARILELKRRYLNITVLKTNTPYPSRKIRHICACTHQRPRRKQDPIRRWTTQTLLWKNTSGSRKKRLENVGKCLTGKLLSMVRSVYPDDQKSDKGNDENEIDMIQSSGDMAPLPPHDQRHLWLRYQVEGYTEEIVHDFEQRLKTIFGRQVNRVDILDFKGLTPDMRQDLVKRMRMEFLLEFFSTCRIGDEMGLDMAGTLCFQLGGARRSMMWRQFILALGGRHLKRHTERRKSGARLSGGHFIGRLAHHFGLVSDDGLRGLSVIARELSLIDMVIMEYLVNISKRHAFWSLNEDILKTNTPYPSRKIRRWMNRRLIWKIYIAQLEEEKSHRHGRVFNWKTATYGKIRVDDDLYDLRSKEAEFLAIVIDDTFTPQDALPCKSQVSIPVNDEIDFRISFDESDDEDYTIIYDKNLFSYKMISVNNLKTDSENDNEKAGIPSFPLPKPTTSYVDDLDFFKDFENEFPAIFYNDAQTSKSDLLTNPILSPKHIDEFNLNDETPVSEYDEEGQNIMYFDDLLPFNIIRPDDLKSEKDNNNNNIDIIQSSEGSKITHRSNTITDTIRDKIDKIFDEESFVLELNVNIGLEYSDADIADFKERLERIYNREIHRVQVVDFLGMPELMMDGLFARMVMEHRDDAGEARRRLIWRQFILALGLHTKEEMESLGFARTSAFLHFDQRSGVKTLPSVAQDAPAVDEGGQADPTLVQAPLPPPAPARTMPQRMARVEEDVHEIRGALTEQREVIDVMARDFSRFSTWAVTSLARMMDRAGVAYVPYSETHVPYQRRRVRQRTGEASTSAAQQDPQIKPGSKFSTIVHEYDTEPRRIFTLNARIGKRDDFKCVEAKDKFNLKTLL</sequence>